<comment type="caution">
    <text evidence="3">The sequence shown here is derived from an EMBL/GenBank/DDBJ whole genome shotgun (WGS) entry which is preliminary data.</text>
</comment>
<dbReference type="Gene3D" id="3.40.50.620">
    <property type="entry name" value="HUPs"/>
    <property type="match status" value="1"/>
</dbReference>
<reference evidence="3" key="1">
    <citation type="journal article" date="2014" name="Int. J. Syst. Evol. Microbiol.">
        <title>Complete genome sequence of Corynebacterium casei LMG S-19264T (=DSM 44701T), isolated from a smear-ripened cheese.</title>
        <authorList>
            <consortium name="US DOE Joint Genome Institute (JGI-PGF)"/>
            <person name="Walter F."/>
            <person name="Albersmeier A."/>
            <person name="Kalinowski J."/>
            <person name="Ruckert C."/>
        </authorList>
    </citation>
    <scope>NUCLEOTIDE SEQUENCE</scope>
    <source>
        <strain evidence="3">CGMCC 1.16067</strain>
    </source>
</reference>
<dbReference type="InterPro" id="IPR014729">
    <property type="entry name" value="Rossmann-like_a/b/a_fold"/>
</dbReference>
<dbReference type="SUPFAM" id="SSF52402">
    <property type="entry name" value="Adenine nucleotide alpha hydrolases-like"/>
    <property type="match status" value="1"/>
</dbReference>
<comment type="similarity">
    <text evidence="1">Belongs to the universal stress protein A family.</text>
</comment>
<feature type="domain" description="UspA" evidence="2">
    <location>
        <begin position="4"/>
        <end position="151"/>
    </location>
</feature>
<evidence type="ECO:0000256" key="1">
    <source>
        <dbReference type="ARBA" id="ARBA00008791"/>
    </source>
</evidence>
<sequence length="166" mass="17397">MSGNRTLVVGVEPQQSPTVVQAAAALAVRLGARLVCVHADAGRVVVGEEDGTEVTAPVDPDLEDTGPAAFPESLRERVEHALAVEGAAGEAREVAGEPGDALARVADLLDAEMIVVGTRRPGIRGAIGEFFEGSVAVHLSHRQHRPVLVVPQAPQVDGLLPWQEDR</sequence>
<accession>A0A917BQ32</accession>
<dbReference type="Proteomes" id="UP000649179">
    <property type="component" value="Unassembled WGS sequence"/>
</dbReference>
<evidence type="ECO:0000313" key="4">
    <source>
        <dbReference type="Proteomes" id="UP000649179"/>
    </source>
</evidence>
<dbReference type="EMBL" id="BMKQ01000001">
    <property type="protein sequence ID" value="GGF52405.1"/>
    <property type="molecule type" value="Genomic_DNA"/>
</dbReference>
<name>A0A917BQ32_9ACTN</name>
<dbReference type="RefSeq" id="WP_188780327.1">
    <property type="nucleotide sequence ID" value="NZ_BMKQ01000001.1"/>
</dbReference>
<keyword evidence="4" id="KW-1185">Reference proteome</keyword>
<dbReference type="Pfam" id="PF00582">
    <property type="entry name" value="Usp"/>
    <property type="match status" value="1"/>
</dbReference>
<reference evidence="3" key="2">
    <citation type="submission" date="2020-09" db="EMBL/GenBank/DDBJ databases">
        <authorList>
            <person name="Sun Q."/>
            <person name="Zhou Y."/>
        </authorList>
    </citation>
    <scope>NUCLEOTIDE SEQUENCE</scope>
    <source>
        <strain evidence="3">CGMCC 1.16067</strain>
    </source>
</reference>
<evidence type="ECO:0000259" key="2">
    <source>
        <dbReference type="Pfam" id="PF00582"/>
    </source>
</evidence>
<evidence type="ECO:0000313" key="3">
    <source>
        <dbReference type="EMBL" id="GGF52405.1"/>
    </source>
</evidence>
<dbReference type="InterPro" id="IPR006016">
    <property type="entry name" value="UspA"/>
</dbReference>
<dbReference type="PANTHER" id="PTHR46268:SF6">
    <property type="entry name" value="UNIVERSAL STRESS PROTEIN UP12"/>
    <property type="match status" value="1"/>
</dbReference>
<protein>
    <recommendedName>
        <fullName evidence="2">UspA domain-containing protein</fullName>
    </recommendedName>
</protein>
<organism evidence="3 4">
    <name type="scientific">Marmoricola endophyticus</name>
    <dbReference type="NCBI Taxonomy" id="2040280"/>
    <lineage>
        <taxon>Bacteria</taxon>
        <taxon>Bacillati</taxon>
        <taxon>Actinomycetota</taxon>
        <taxon>Actinomycetes</taxon>
        <taxon>Propionibacteriales</taxon>
        <taxon>Nocardioidaceae</taxon>
        <taxon>Marmoricola</taxon>
    </lineage>
</organism>
<dbReference type="PANTHER" id="PTHR46268">
    <property type="entry name" value="STRESS RESPONSE PROTEIN NHAX"/>
    <property type="match status" value="1"/>
</dbReference>
<proteinExistence type="inferred from homology"/>
<gene>
    <name evidence="3" type="ORF">GCM10011519_27970</name>
</gene>
<dbReference type="AlphaFoldDB" id="A0A917BQ32"/>